<dbReference type="Gene3D" id="3.90.105.10">
    <property type="entry name" value="Molybdopterin biosynthesis moea protein, domain 2"/>
    <property type="match status" value="1"/>
</dbReference>
<sequence>MQRKEFRNLLSIVDAHHLLFSLETKFSSESVLIENAAGSILDEDVVSPIDVPHFDKSVMDGYAVYAADTYGATETDPVTIHLIGSIEPGFSPGLMICSGEAAEISTGAQIPDGADAVVMIEHTTTRDGYVYIYRPVHSGENIMRAGSDILQGEPLLSKGQRIGLRDIGLLAAAGKRRVRVRSLKVGIISTGNEITEPGKELEDGMIYDTNSYALHAAVSDCGGSPVIYGIVEDDEDSMIRILNNAVFECDIVLTSGSTSAGAGDIMYRIIQQKGETFAHGINIRPGKPVVIGRIKDTLTIGLPGNPSSALIIFNEFVAPFIRRTLGLDEDIRRKISAVAGTEIRSEGRHQLLPVGLIRNRIYPADKGSGAVTTLSLADGFIEVGAETEFIEAGTEVEVTMFDGSRTPDLLLAGGTCPGLLILEELTGMEFRILNRSSSGGFSSVASKTADIGCVNMLSKSGEYNVEMMKDMGLENAVLVKGYKRDQGLITGQNTGICQIEDLQGRRLINRNRGSGTRAFFDMQLGRFARDRNMDFSELTASIKGYDSGAKSVLEVCNTITRNFADAGFGIRAAAEENGLGYVSIGEEDFDFIIPEDLLDVPEVRRFIECLSSESFANRLPDGLRVHSRTGEVVNPE</sequence>
<dbReference type="HOGENOM" id="CLU_010186_3_0_2"/>
<dbReference type="InterPro" id="IPR036688">
    <property type="entry name" value="MoeA_C_domain_IV_sf"/>
</dbReference>
<dbReference type="AlphaFoldDB" id="F7XMW9"/>
<dbReference type="SUPFAM" id="SSF53850">
    <property type="entry name" value="Periplasmic binding protein-like II"/>
    <property type="match status" value="1"/>
</dbReference>
<proteinExistence type="predicted"/>
<comment type="pathway">
    <text evidence="1">Cofactor biosynthesis; molybdopterin biosynthesis.</text>
</comment>
<dbReference type="Gene3D" id="2.170.190.11">
    <property type="entry name" value="Molybdopterin biosynthesis moea protein, domain 3"/>
    <property type="match status" value="1"/>
</dbReference>
<dbReference type="Gene3D" id="3.40.980.10">
    <property type="entry name" value="MoaB/Mog-like domain"/>
    <property type="match status" value="1"/>
</dbReference>
<dbReference type="GO" id="GO:0005737">
    <property type="term" value="C:cytoplasm"/>
    <property type="evidence" value="ECO:0007669"/>
    <property type="project" value="TreeGrafter"/>
</dbReference>
<dbReference type="SMART" id="SM00852">
    <property type="entry name" value="MoCF_biosynth"/>
    <property type="match status" value="1"/>
</dbReference>
<dbReference type="OrthoDB" id="31371at2157"/>
<dbReference type="UniPathway" id="UPA00344"/>
<dbReference type="InterPro" id="IPR024370">
    <property type="entry name" value="PBP_domain"/>
</dbReference>
<evidence type="ECO:0000256" key="1">
    <source>
        <dbReference type="ARBA" id="ARBA00005046"/>
    </source>
</evidence>
<reference evidence="4" key="1">
    <citation type="submission" date="2010-07" db="EMBL/GenBank/DDBJ databases">
        <title>The complete genome of Methanosalsum zhilinae DSM 4017.</title>
        <authorList>
            <consortium name="US DOE Joint Genome Institute (JGI-PGF)"/>
            <person name="Lucas S."/>
            <person name="Copeland A."/>
            <person name="Lapidus A."/>
            <person name="Glavina del Rio T."/>
            <person name="Dalin E."/>
            <person name="Tice H."/>
            <person name="Bruce D."/>
            <person name="Goodwin L."/>
            <person name="Pitluck S."/>
            <person name="Kyrpides N."/>
            <person name="Mavromatis K."/>
            <person name="Ovchinnikova G."/>
            <person name="Daligault H."/>
            <person name="Detter J.C."/>
            <person name="Han C."/>
            <person name="Tapia R."/>
            <person name="Larimer F."/>
            <person name="Land M."/>
            <person name="Hauser L."/>
            <person name="Markowitz V."/>
            <person name="Cheng J.-F."/>
            <person name="Hugenholtz P."/>
            <person name="Woyke T."/>
            <person name="Wu D."/>
            <person name="Spring S."/>
            <person name="Schueler E."/>
            <person name="Brambilla E."/>
            <person name="Klenk H.-P."/>
            <person name="Eisen J.A."/>
        </authorList>
    </citation>
    <scope>NUCLEOTIDE SEQUENCE</scope>
    <source>
        <strain evidence="4">DSM 4017</strain>
    </source>
</reference>
<feature type="domain" description="MoaB/Mog" evidence="3">
    <location>
        <begin position="186"/>
        <end position="323"/>
    </location>
</feature>
<dbReference type="PROSITE" id="PS01079">
    <property type="entry name" value="MOCF_BIOSYNTHESIS_2"/>
    <property type="match status" value="1"/>
</dbReference>
<dbReference type="Pfam" id="PF03454">
    <property type="entry name" value="MoeA_C"/>
    <property type="match status" value="1"/>
</dbReference>
<dbReference type="NCBIfam" id="TIGR00177">
    <property type="entry name" value="molyb_syn"/>
    <property type="match status" value="1"/>
</dbReference>
<dbReference type="GO" id="GO:0061599">
    <property type="term" value="F:molybdopterin molybdotransferase activity"/>
    <property type="evidence" value="ECO:0007669"/>
    <property type="project" value="TreeGrafter"/>
</dbReference>
<dbReference type="PANTHER" id="PTHR10192:SF5">
    <property type="entry name" value="GEPHYRIN"/>
    <property type="match status" value="1"/>
</dbReference>
<dbReference type="InterPro" id="IPR005111">
    <property type="entry name" value="MoeA_C_domain_IV"/>
</dbReference>
<protein>
    <submittedName>
        <fullName evidence="4">Molybdenum cofactor synthesis domain protein</fullName>
    </submittedName>
</protein>
<evidence type="ECO:0000259" key="3">
    <source>
        <dbReference type="SMART" id="SM00852"/>
    </source>
</evidence>
<dbReference type="InterPro" id="IPR005110">
    <property type="entry name" value="MoeA_linker/N"/>
</dbReference>
<dbReference type="Pfam" id="PF00994">
    <property type="entry name" value="MoCF_biosynth"/>
    <property type="match status" value="1"/>
</dbReference>
<dbReference type="EMBL" id="CP002101">
    <property type="protein sequence ID" value="AEH59987.1"/>
    <property type="molecule type" value="Genomic_DNA"/>
</dbReference>
<dbReference type="NCBIfam" id="NF045515">
    <property type="entry name" value="Glp_gephyrin"/>
    <property type="match status" value="1"/>
</dbReference>
<dbReference type="NCBIfam" id="NF011068">
    <property type="entry name" value="PRK14498.1"/>
    <property type="match status" value="1"/>
</dbReference>
<name>F7XMW9_METZD</name>
<dbReference type="InterPro" id="IPR036135">
    <property type="entry name" value="MoeA_linker/N_sf"/>
</dbReference>
<dbReference type="InterPro" id="IPR036425">
    <property type="entry name" value="MoaB/Mog-like_dom_sf"/>
</dbReference>
<keyword evidence="5" id="KW-1185">Reference proteome</keyword>
<evidence type="ECO:0000256" key="2">
    <source>
        <dbReference type="ARBA" id="ARBA00023150"/>
    </source>
</evidence>
<accession>F7XMW9</accession>
<dbReference type="SUPFAM" id="SSF63882">
    <property type="entry name" value="MoeA N-terminal region -like"/>
    <property type="match status" value="1"/>
</dbReference>
<keyword evidence="2" id="KW-0501">Molybdenum cofactor biosynthesis</keyword>
<evidence type="ECO:0000313" key="4">
    <source>
        <dbReference type="EMBL" id="AEH59987.1"/>
    </source>
</evidence>
<dbReference type="InterPro" id="IPR001453">
    <property type="entry name" value="MoaB/Mog_dom"/>
</dbReference>
<dbReference type="PANTHER" id="PTHR10192">
    <property type="entry name" value="MOLYBDOPTERIN BIOSYNTHESIS PROTEIN"/>
    <property type="match status" value="1"/>
</dbReference>
<dbReference type="GO" id="GO:0006777">
    <property type="term" value="P:Mo-molybdopterin cofactor biosynthetic process"/>
    <property type="evidence" value="ECO:0007669"/>
    <property type="project" value="UniProtKB-KW"/>
</dbReference>
<dbReference type="KEGG" id="mzh:Mzhil_0106"/>
<dbReference type="Gene3D" id="2.40.340.10">
    <property type="entry name" value="MoeA, C-terminal, domain IV"/>
    <property type="match status" value="1"/>
</dbReference>
<dbReference type="SUPFAM" id="SSF63867">
    <property type="entry name" value="MoeA C-terminal domain-like"/>
    <property type="match status" value="1"/>
</dbReference>
<dbReference type="FunFam" id="2.170.190.11:FF:000001">
    <property type="entry name" value="Molybdopterin molybdenumtransferase"/>
    <property type="match status" value="1"/>
</dbReference>
<organism evidence="4 5">
    <name type="scientific">Methanosalsum zhilinae (strain DSM 4017 / NBRC 107636 / OCM 62 / WeN5)</name>
    <name type="common">Methanohalophilus zhilinae</name>
    <dbReference type="NCBI Taxonomy" id="679901"/>
    <lineage>
        <taxon>Archaea</taxon>
        <taxon>Methanobacteriati</taxon>
        <taxon>Methanobacteriota</taxon>
        <taxon>Stenosarchaea group</taxon>
        <taxon>Methanomicrobia</taxon>
        <taxon>Methanosarcinales</taxon>
        <taxon>Methanosarcinaceae</taxon>
        <taxon>Methanosalsum</taxon>
    </lineage>
</organism>
<dbReference type="InterPro" id="IPR038987">
    <property type="entry name" value="MoeA-like"/>
</dbReference>
<gene>
    <name evidence="4" type="ordered locus">Mzhil_0106</name>
</gene>
<dbReference type="Pfam" id="PF12727">
    <property type="entry name" value="PBP_like"/>
    <property type="match status" value="1"/>
</dbReference>
<dbReference type="Pfam" id="PF03453">
    <property type="entry name" value="MoeA_N"/>
    <property type="match status" value="1"/>
</dbReference>
<dbReference type="Proteomes" id="UP000006622">
    <property type="component" value="Chromosome"/>
</dbReference>
<dbReference type="CDD" id="cd00887">
    <property type="entry name" value="MoeA"/>
    <property type="match status" value="1"/>
</dbReference>
<dbReference type="SUPFAM" id="SSF53218">
    <property type="entry name" value="Molybdenum cofactor biosynthesis proteins"/>
    <property type="match status" value="1"/>
</dbReference>
<evidence type="ECO:0000313" key="5">
    <source>
        <dbReference type="Proteomes" id="UP000006622"/>
    </source>
</evidence>
<dbReference type="RefSeq" id="WP_013897426.1">
    <property type="nucleotide sequence ID" value="NC_015676.1"/>
</dbReference>
<dbReference type="InterPro" id="IPR008284">
    <property type="entry name" value="MoCF_biosynth_CS"/>
</dbReference>
<dbReference type="GeneID" id="10821701"/>
<dbReference type="STRING" id="679901.Mzhil_0106"/>